<sequence>MSSSDSLSSKYAVARMAEVMSSCNEMLYMVQKEVYDASREIEAMKKFPAVCRTSSTCFGRGEKIAFQRTPMSRSTSLPTPPDAKCVRDPVLRQLYEKLIEVEGVGRHQWLNAFMYVSSYMRVPRLLARSEFDQPKKFVQRQTLLFDGPYPGIKNDLIVTEKGASDSRINGKLPGHVIDASRPSISVRNVELEKTSLSPKSTPRFACDCLGLGNSSPSFSSEIRKRRLLVNKKLERGFQKRLDYCLV</sequence>
<organism evidence="1 2">
    <name type="scientific">Neodiprion lecontei</name>
    <name type="common">Redheaded pine sawfly</name>
    <dbReference type="NCBI Taxonomy" id="441921"/>
    <lineage>
        <taxon>Eukaryota</taxon>
        <taxon>Metazoa</taxon>
        <taxon>Ecdysozoa</taxon>
        <taxon>Arthropoda</taxon>
        <taxon>Hexapoda</taxon>
        <taxon>Insecta</taxon>
        <taxon>Pterygota</taxon>
        <taxon>Neoptera</taxon>
        <taxon>Endopterygota</taxon>
        <taxon>Hymenoptera</taxon>
        <taxon>Tenthredinoidea</taxon>
        <taxon>Diprionidae</taxon>
        <taxon>Diprioninae</taxon>
        <taxon>Neodiprion</taxon>
    </lineage>
</organism>
<dbReference type="Proteomes" id="UP000829291">
    <property type="component" value="Chromosome 7"/>
</dbReference>
<protein>
    <submittedName>
        <fullName evidence="2">Uncharacterized protein LOC124295400</fullName>
    </submittedName>
</protein>
<name>A0ABM3GLW0_NEOLC</name>
<evidence type="ECO:0000313" key="1">
    <source>
        <dbReference type="Proteomes" id="UP000829291"/>
    </source>
</evidence>
<keyword evidence="1" id="KW-1185">Reference proteome</keyword>
<gene>
    <name evidence="2" type="primary">LOC124295400</name>
</gene>
<proteinExistence type="predicted"/>
<dbReference type="GeneID" id="124295400"/>
<reference evidence="2" key="1">
    <citation type="submission" date="2025-08" db="UniProtKB">
        <authorList>
            <consortium name="RefSeq"/>
        </authorList>
    </citation>
    <scope>IDENTIFICATION</scope>
    <source>
        <tissue evidence="2">Thorax and Abdomen</tissue>
    </source>
</reference>
<evidence type="ECO:0000313" key="2">
    <source>
        <dbReference type="RefSeq" id="XP_046601254.1"/>
    </source>
</evidence>
<dbReference type="RefSeq" id="XP_046601254.1">
    <property type="nucleotide sequence ID" value="XM_046745298.1"/>
</dbReference>
<accession>A0ABM3GLW0</accession>